<dbReference type="Proteomes" id="UP001283361">
    <property type="component" value="Unassembled WGS sequence"/>
</dbReference>
<protein>
    <recommendedName>
        <fullName evidence="2">Mutator-like transposase domain-containing protein</fullName>
    </recommendedName>
</protein>
<proteinExistence type="predicted"/>
<accession>A0AAE0YMB8</accession>
<feature type="region of interest" description="Disordered" evidence="1">
    <location>
        <begin position="1"/>
        <end position="42"/>
    </location>
</feature>
<organism evidence="3 4">
    <name type="scientific">Elysia crispata</name>
    <name type="common">lettuce slug</name>
    <dbReference type="NCBI Taxonomy" id="231223"/>
    <lineage>
        <taxon>Eukaryota</taxon>
        <taxon>Metazoa</taxon>
        <taxon>Spiralia</taxon>
        <taxon>Lophotrochozoa</taxon>
        <taxon>Mollusca</taxon>
        <taxon>Gastropoda</taxon>
        <taxon>Heterobranchia</taxon>
        <taxon>Euthyneura</taxon>
        <taxon>Panpulmonata</taxon>
        <taxon>Sacoglossa</taxon>
        <taxon>Placobranchoidea</taxon>
        <taxon>Plakobranchidae</taxon>
        <taxon>Elysia</taxon>
    </lineage>
</organism>
<feature type="domain" description="Mutator-like transposase" evidence="2">
    <location>
        <begin position="68"/>
        <end position="326"/>
    </location>
</feature>
<dbReference type="EMBL" id="JAWDGP010005924">
    <property type="protein sequence ID" value="KAK3749875.1"/>
    <property type="molecule type" value="Genomic_DNA"/>
</dbReference>
<name>A0AAE0YMB8_9GAST</name>
<evidence type="ECO:0000256" key="1">
    <source>
        <dbReference type="SAM" id="MobiDB-lite"/>
    </source>
</evidence>
<evidence type="ECO:0000313" key="3">
    <source>
        <dbReference type="EMBL" id="KAK3749875.1"/>
    </source>
</evidence>
<feature type="compositionally biased region" description="Polar residues" evidence="1">
    <location>
        <begin position="1"/>
        <end position="18"/>
    </location>
</feature>
<keyword evidence="4" id="KW-1185">Reference proteome</keyword>
<evidence type="ECO:0000259" key="2">
    <source>
        <dbReference type="Pfam" id="PF20700"/>
    </source>
</evidence>
<dbReference type="InterPro" id="IPR049012">
    <property type="entry name" value="Mutator_transp_dom"/>
</dbReference>
<dbReference type="AlphaFoldDB" id="A0AAE0YMB8"/>
<gene>
    <name evidence="3" type="ORF">RRG08_066187</name>
</gene>
<reference evidence="3" key="1">
    <citation type="journal article" date="2023" name="G3 (Bethesda)">
        <title>A reference genome for the long-term kleptoplast-retaining sea slug Elysia crispata morphotype clarki.</title>
        <authorList>
            <person name="Eastman K.E."/>
            <person name="Pendleton A.L."/>
            <person name="Shaikh M.A."/>
            <person name="Suttiyut T."/>
            <person name="Ogas R."/>
            <person name="Tomko P."/>
            <person name="Gavelis G."/>
            <person name="Widhalm J.R."/>
            <person name="Wisecaver J.H."/>
        </authorList>
    </citation>
    <scope>NUCLEOTIDE SEQUENCE</scope>
    <source>
        <strain evidence="3">ECLA1</strain>
    </source>
</reference>
<dbReference type="Pfam" id="PF20700">
    <property type="entry name" value="Mutator"/>
    <property type="match status" value="1"/>
</dbReference>
<comment type="caution">
    <text evidence="3">The sequence shown here is derived from an EMBL/GenBank/DDBJ whole genome shotgun (WGS) entry which is preliminary data.</text>
</comment>
<sequence>MPPTPASSNSDADQSEPQISADENDNVSRSEQKMAAFDDEEPRADDMSQYFLIHNSFHQSLYTMLTCCYCSGSNLYWGHKKSAGFAQEFYLECISCDKIVWSSNSSPKSKSKRFDINVRTVVALKERGLSLATMKKLFNIMNIQNVMHHKTYKQMSMEVRDAAKAAAEEAMSRSAEVSTSGVQVVDISCDGTWHKSGHSSHYGVGVVVDIASGLILDTHTESNYYRGCDKAPPSDSASFTDWNESHKKSCNKNFDGTSNAMEVEAAAVIFARSVEQRKLIYGTMLCDGDSKALDNVNRLGIYDIEVVKEDCVIHTAKRIYNQLDNLN</sequence>
<evidence type="ECO:0000313" key="4">
    <source>
        <dbReference type="Proteomes" id="UP001283361"/>
    </source>
</evidence>